<feature type="signal peptide" evidence="1">
    <location>
        <begin position="1"/>
        <end position="25"/>
    </location>
</feature>
<dbReference type="Proteomes" id="UP000050413">
    <property type="component" value="Unassembled WGS sequence"/>
</dbReference>
<evidence type="ECO:0000256" key="1">
    <source>
        <dbReference type="SAM" id="SignalP"/>
    </source>
</evidence>
<proteinExistence type="predicted"/>
<dbReference type="EMBL" id="LJSG01000016">
    <property type="protein sequence ID" value="KPP91006.1"/>
    <property type="molecule type" value="Genomic_DNA"/>
</dbReference>
<dbReference type="OrthoDB" id="7863585at2"/>
<protein>
    <recommendedName>
        <fullName evidence="6">Secreted protein</fullName>
    </recommendedName>
</protein>
<sequence>MRRCFALVTPFALALVLAFGSVGFASSHHSGAGADKYVICTGYGLVTITVDENGNRVAEGVPCPDSMALSAALPVSAPSVAFMRLSVARIGVHSGPVRARAQTSDAWRDARAPPALVFA</sequence>
<comment type="caution">
    <text evidence="3">The sequence shown here is derived from an EMBL/GenBank/DDBJ whole genome shotgun (WGS) entry which is preliminary data.</text>
</comment>
<organism evidence="3 4">
    <name type="scientific">Roseibaca calidilacus</name>
    <dbReference type="NCBI Taxonomy" id="1666912"/>
    <lineage>
        <taxon>Bacteria</taxon>
        <taxon>Pseudomonadati</taxon>
        <taxon>Pseudomonadota</taxon>
        <taxon>Alphaproteobacteria</taxon>
        <taxon>Rhodobacterales</taxon>
        <taxon>Paracoccaceae</taxon>
        <taxon>Roseinatronobacter</taxon>
    </lineage>
</organism>
<evidence type="ECO:0000313" key="2">
    <source>
        <dbReference type="EMBL" id="CUX83962.1"/>
    </source>
</evidence>
<gene>
    <name evidence="2" type="ORF">Ga0058931_3280</name>
    <name evidence="3" type="ORF">HLUCCA05_06200</name>
</gene>
<reference evidence="2 5" key="2">
    <citation type="submission" date="2016-01" db="EMBL/GenBank/DDBJ databases">
        <authorList>
            <person name="Varghese N."/>
        </authorList>
    </citation>
    <scope>NUCLEOTIDE SEQUENCE [LARGE SCALE GENOMIC DNA]</scope>
    <source>
        <strain evidence="2 5">HL-91</strain>
    </source>
</reference>
<dbReference type="AlphaFoldDB" id="A0A0P7YJY3"/>
<accession>A0A0P7YJY3</accession>
<dbReference type="Proteomes" id="UP000182045">
    <property type="component" value="Unassembled WGS sequence"/>
</dbReference>
<evidence type="ECO:0000313" key="3">
    <source>
        <dbReference type="EMBL" id="KPP91006.1"/>
    </source>
</evidence>
<feature type="chain" id="PRO_5010259562" description="Secreted protein" evidence="1">
    <location>
        <begin position="26"/>
        <end position="119"/>
    </location>
</feature>
<evidence type="ECO:0008006" key="6">
    <source>
        <dbReference type="Google" id="ProtNLM"/>
    </source>
</evidence>
<reference evidence="3 4" key="1">
    <citation type="submission" date="2015-09" db="EMBL/GenBank/DDBJ databases">
        <title>Identification and resolution of microdiversity through metagenomic sequencing of parallel consortia.</title>
        <authorList>
            <person name="Nelson W.C."/>
            <person name="Romine M.F."/>
            <person name="Lindemann S.R."/>
        </authorList>
    </citation>
    <scope>NUCLEOTIDE SEQUENCE [LARGE SCALE GENOMIC DNA]</scope>
    <source>
        <strain evidence="3">HL-91</strain>
    </source>
</reference>
<dbReference type="RefSeq" id="WP_072247350.1">
    <property type="nucleotide sequence ID" value="NZ_FBYC01000004.1"/>
</dbReference>
<dbReference type="EMBL" id="FBYC01000004">
    <property type="protein sequence ID" value="CUX83962.1"/>
    <property type="molecule type" value="Genomic_DNA"/>
</dbReference>
<keyword evidence="5" id="KW-1185">Reference proteome</keyword>
<evidence type="ECO:0000313" key="5">
    <source>
        <dbReference type="Proteomes" id="UP000182045"/>
    </source>
</evidence>
<evidence type="ECO:0000313" key="4">
    <source>
        <dbReference type="Proteomes" id="UP000050413"/>
    </source>
</evidence>
<keyword evidence="1" id="KW-0732">Signal</keyword>
<name>A0A0P7YJY3_9RHOB</name>
<dbReference type="STRING" id="1666912.Ga0058931_3280"/>